<dbReference type="PROSITE" id="PS50887">
    <property type="entry name" value="GGDEF"/>
    <property type="match status" value="1"/>
</dbReference>
<feature type="transmembrane region" description="Helical" evidence="1">
    <location>
        <begin position="116"/>
        <end position="133"/>
    </location>
</feature>
<feature type="domain" description="GGDEF" evidence="3">
    <location>
        <begin position="235"/>
        <end position="366"/>
    </location>
</feature>
<dbReference type="InterPro" id="IPR000160">
    <property type="entry name" value="GGDEF_dom"/>
</dbReference>
<dbReference type="InterPro" id="IPR052155">
    <property type="entry name" value="Biofilm_reg_signaling"/>
</dbReference>
<dbReference type="NCBIfam" id="TIGR00254">
    <property type="entry name" value="GGDEF"/>
    <property type="match status" value="1"/>
</dbReference>
<accession>A0ABV6B3X9</accession>
<evidence type="ECO:0000256" key="1">
    <source>
        <dbReference type="SAM" id="Phobius"/>
    </source>
</evidence>
<keyword evidence="1" id="KW-0472">Membrane</keyword>
<protein>
    <submittedName>
        <fullName evidence="4">Bifunctional diguanylate cyclase/phosphodiesterase</fullName>
    </submittedName>
</protein>
<organism evidence="4 5">
    <name type="scientific">Deinococcus oregonensis</name>
    <dbReference type="NCBI Taxonomy" id="1805970"/>
    <lineage>
        <taxon>Bacteria</taxon>
        <taxon>Thermotogati</taxon>
        <taxon>Deinococcota</taxon>
        <taxon>Deinococci</taxon>
        <taxon>Deinococcales</taxon>
        <taxon>Deinococcaceae</taxon>
        <taxon>Deinococcus</taxon>
    </lineage>
</organism>
<dbReference type="InterPro" id="IPR001633">
    <property type="entry name" value="EAL_dom"/>
</dbReference>
<dbReference type="RefSeq" id="WP_380015334.1">
    <property type="nucleotide sequence ID" value="NZ_JBHLYR010000062.1"/>
</dbReference>
<dbReference type="PROSITE" id="PS50883">
    <property type="entry name" value="EAL"/>
    <property type="match status" value="1"/>
</dbReference>
<name>A0ABV6B3X9_9DEIO</name>
<keyword evidence="1" id="KW-0812">Transmembrane</keyword>
<feature type="domain" description="EAL" evidence="2">
    <location>
        <begin position="375"/>
        <end position="633"/>
    </location>
</feature>
<dbReference type="Pfam" id="PF00563">
    <property type="entry name" value="EAL"/>
    <property type="match status" value="1"/>
</dbReference>
<dbReference type="SMART" id="SM00267">
    <property type="entry name" value="GGDEF"/>
    <property type="match status" value="1"/>
</dbReference>
<feature type="transmembrane region" description="Helical" evidence="1">
    <location>
        <begin position="53"/>
        <end position="72"/>
    </location>
</feature>
<evidence type="ECO:0000259" key="2">
    <source>
        <dbReference type="PROSITE" id="PS50883"/>
    </source>
</evidence>
<dbReference type="Proteomes" id="UP001589733">
    <property type="component" value="Unassembled WGS sequence"/>
</dbReference>
<feature type="transmembrane region" description="Helical" evidence="1">
    <location>
        <begin position="142"/>
        <end position="161"/>
    </location>
</feature>
<dbReference type="SUPFAM" id="SSF141868">
    <property type="entry name" value="EAL domain-like"/>
    <property type="match status" value="1"/>
</dbReference>
<dbReference type="EMBL" id="JBHLYR010000062">
    <property type="protein sequence ID" value="MFB9994470.1"/>
    <property type="molecule type" value="Genomic_DNA"/>
</dbReference>
<sequence>MLPPTSATEVDQKSEPEIEWRRPLLFALPAASLAFLIGTVLDLPSGQSTLFDQVSYPLALVLLLGLSLALWLRHTLINTIVTTLVFAMSSLFLAKLVFILFLMPQTQLVQLEMTETFFWIPALQVLSFFIPNLRSARNASSIFFALFSLVTVIYLVGSAFGGTSPGIVYALLELNLANVVLFVVTNRFIGFKERYVRSASEYDTMRHLLQTDLLTGLPNRQRLDEVIKGAILENRPFALLFIDLDGFKLINDTLGHIVGDLALQEVARRLQQPSSPILFSARLSGDEFVMLAFAGPAEAQATARTLLSSLSHPIQAEGHVVYITASIGISMYPEDARTTQELVQHADSAMYTVKSYGKNGVRRYEKDTDSAIERLKQVERALTQAMTAGQLSLMYQPICSLQDGVVRKLETLLRWTHPTLGSISAAEFIPIAENNGQIIPLGTWALRAACHQARRWNDITGLAVTVSVNVSPLQFAQANFVDVVREALEEANLPASSLEIELTEGAVMRRIDMVKVCLRELQQLGVKIAIDDFGTGYSSLSYLRDLPINCIKIDQSFVRDLSTPRRAPQFALALIEAVIGIADTLELQVVAEGIETRKQLEMLRDLGCTLGQGYFLSRPLAEDAALEAFVAPALFAPREIGSPLN</sequence>
<reference evidence="4 5" key="1">
    <citation type="submission" date="2024-09" db="EMBL/GenBank/DDBJ databases">
        <authorList>
            <person name="Sun Q."/>
            <person name="Mori K."/>
        </authorList>
    </citation>
    <scope>NUCLEOTIDE SEQUENCE [LARGE SCALE GENOMIC DNA]</scope>
    <source>
        <strain evidence="4 5">JCM 13503</strain>
    </source>
</reference>
<proteinExistence type="predicted"/>
<dbReference type="Pfam" id="PF00990">
    <property type="entry name" value="GGDEF"/>
    <property type="match status" value="1"/>
</dbReference>
<dbReference type="Gene3D" id="3.30.70.270">
    <property type="match status" value="1"/>
</dbReference>
<comment type="caution">
    <text evidence="4">The sequence shown here is derived from an EMBL/GenBank/DDBJ whole genome shotgun (WGS) entry which is preliminary data.</text>
</comment>
<evidence type="ECO:0000313" key="5">
    <source>
        <dbReference type="Proteomes" id="UP001589733"/>
    </source>
</evidence>
<dbReference type="CDD" id="cd01949">
    <property type="entry name" value="GGDEF"/>
    <property type="match status" value="1"/>
</dbReference>
<keyword evidence="5" id="KW-1185">Reference proteome</keyword>
<dbReference type="Gene3D" id="3.20.20.450">
    <property type="entry name" value="EAL domain"/>
    <property type="match status" value="1"/>
</dbReference>
<dbReference type="InterPro" id="IPR029787">
    <property type="entry name" value="Nucleotide_cyclase"/>
</dbReference>
<dbReference type="SMART" id="SM00052">
    <property type="entry name" value="EAL"/>
    <property type="match status" value="1"/>
</dbReference>
<dbReference type="InterPro" id="IPR035919">
    <property type="entry name" value="EAL_sf"/>
</dbReference>
<evidence type="ECO:0000259" key="3">
    <source>
        <dbReference type="PROSITE" id="PS50887"/>
    </source>
</evidence>
<feature type="transmembrane region" description="Helical" evidence="1">
    <location>
        <begin position="84"/>
        <end position="104"/>
    </location>
</feature>
<feature type="transmembrane region" description="Helical" evidence="1">
    <location>
        <begin position="23"/>
        <end position="41"/>
    </location>
</feature>
<dbReference type="InterPro" id="IPR043128">
    <property type="entry name" value="Rev_trsase/Diguanyl_cyclase"/>
</dbReference>
<dbReference type="SUPFAM" id="SSF55073">
    <property type="entry name" value="Nucleotide cyclase"/>
    <property type="match status" value="1"/>
</dbReference>
<dbReference type="PANTHER" id="PTHR44757">
    <property type="entry name" value="DIGUANYLATE CYCLASE DGCP"/>
    <property type="match status" value="1"/>
</dbReference>
<gene>
    <name evidence="4" type="ORF">ACFFLM_21165</name>
</gene>
<keyword evidence="1" id="KW-1133">Transmembrane helix</keyword>
<evidence type="ECO:0000313" key="4">
    <source>
        <dbReference type="EMBL" id="MFB9994470.1"/>
    </source>
</evidence>
<dbReference type="PANTHER" id="PTHR44757:SF2">
    <property type="entry name" value="BIOFILM ARCHITECTURE MAINTENANCE PROTEIN MBAA"/>
    <property type="match status" value="1"/>
</dbReference>
<dbReference type="CDD" id="cd01948">
    <property type="entry name" value="EAL"/>
    <property type="match status" value="1"/>
</dbReference>